<proteinExistence type="predicted"/>
<feature type="transmembrane region" description="Helical" evidence="1">
    <location>
        <begin position="209"/>
        <end position="226"/>
    </location>
</feature>
<gene>
    <name evidence="2" type="ORF">BRPE64_ACDS14330</name>
</gene>
<keyword evidence="3" id="KW-1185">Reference proteome</keyword>
<feature type="transmembrane region" description="Helical" evidence="1">
    <location>
        <begin position="79"/>
        <end position="101"/>
    </location>
</feature>
<reference evidence="2 3" key="2">
    <citation type="journal article" date="2018" name="Int. J. Syst. Evol. Microbiol.">
        <title>Burkholderia insecticola sp. nov., a gut symbiotic bacterium of the bean bug Riptortus pedestris.</title>
        <authorList>
            <person name="Takeshita K."/>
            <person name="Tamaki H."/>
            <person name="Ohbayashi T."/>
            <person name="Meng X.-Y."/>
            <person name="Sone T."/>
            <person name="Mitani Y."/>
            <person name="Peeters C."/>
            <person name="Kikuchi Y."/>
            <person name="Vandamme P."/>
        </authorList>
    </citation>
    <scope>NUCLEOTIDE SEQUENCE [LARGE SCALE GENOMIC DNA]</scope>
    <source>
        <strain evidence="2">RPE64</strain>
    </source>
</reference>
<protein>
    <submittedName>
        <fullName evidence="2">Putative membrane protein</fullName>
    </submittedName>
</protein>
<feature type="transmembrane region" description="Helical" evidence="1">
    <location>
        <begin position="352"/>
        <end position="377"/>
    </location>
</feature>
<reference evidence="2 3" key="1">
    <citation type="journal article" date="2013" name="Genome Announc.">
        <title>Complete Genome Sequence of Burkholderia sp. Strain RPE64, Bacterial Symbiont of the Bean Bug Riptortus pedestris.</title>
        <authorList>
            <person name="Shibata T.F."/>
            <person name="Maeda T."/>
            <person name="Nikoh N."/>
            <person name="Yamaguchi K."/>
            <person name="Oshima K."/>
            <person name="Hattori M."/>
            <person name="Nishiyama T."/>
            <person name="Hasebe M."/>
            <person name="Fukatsu T."/>
            <person name="Kikuchi Y."/>
            <person name="Shigenobu S."/>
        </authorList>
    </citation>
    <scope>NUCLEOTIDE SEQUENCE [LARGE SCALE GENOMIC DNA]</scope>
</reference>
<keyword evidence="1" id="KW-0812">Transmembrane</keyword>
<keyword evidence="1" id="KW-0472">Membrane</keyword>
<keyword evidence="1" id="KW-1133">Transmembrane helix</keyword>
<dbReference type="KEGG" id="buo:BRPE64_ACDS14330"/>
<feature type="transmembrane region" description="Helical" evidence="1">
    <location>
        <begin position="316"/>
        <end position="340"/>
    </location>
</feature>
<feature type="transmembrane region" description="Helical" evidence="1">
    <location>
        <begin position="24"/>
        <end position="46"/>
    </location>
</feature>
<feature type="transmembrane region" description="Helical" evidence="1">
    <location>
        <begin position="53"/>
        <end position="73"/>
    </location>
</feature>
<dbReference type="HOGENOM" id="CLU_052811_0_0_4"/>
<evidence type="ECO:0000313" key="2">
    <source>
        <dbReference type="EMBL" id="BAN23187.1"/>
    </source>
</evidence>
<dbReference type="Proteomes" id="UP000013966">
    <property type="component" value="Chromosome 1"/>
</dbReference>
<evidence type="ECO:0000313" key="3">
    <source>
        <dbReference type="Proteomes" id="UP000013966"/>
    </source>
</evidence>
<evidence type="ECO:0000256" key="1">
    <source>
        <dbReference type="SAM" id="Phobius"/>
    </source>
</evidence>
<feature type="transmembrane region" description="Helical" evidence="1">
    <location>
        <begin position="233"/>
        <end position="254"/>
    </location>
</feature>
<feature type="transmembrane region" description="Helical" evidence="1">
    <location>
        <begin position="186"/>
        <end position="203"/>
    </location>
</feature>
<feature type="transmembrane region" description="Helical" evidence="1">
    <location>
        <begin position="160"/>
        <end position="179"/>
    </location>
</feature>
<sequence>MATFIVAVASDVLSGVIRYATSLVGAAPATYLPKVLMLAWVLYILLKRPKASHAIIALYLLAQSFVSLSHGVAPEAVGFWVWTVMPMLFALTASPQALALLNGGGARVAIFVLAALSFVGLLLNSYSPMPWVGQSVSVGGHNVSVAMSSYVGVASRLTGFGRDSASTGLMVGLLTTFLLMRTRSKLLQLALLGCAGAAVYATTNKTAPVALALVVIAHCFLASSTIKRACLWAAGFAVAFPIVTFLATSAINLAGTGYTTLASFQDRMWNTWPLLIEGLLKDNRIWLGLGPGGFGSAATYYESAFGFNVAYADNTVLYAVASFGFFGALVLVWALVRLMLKAEPTDRASWAMLLYLLFACASTDICESIGCLLFLGITIRYLRESVPETFSQMSRMPAHPSMRANGFVVDERGVERHHDALLDASRGSFGRHLT</sequence>
<dbReference type="EMBL" id="AP013058">
    <property type="protein sequence ID" value="BAN23187.1"/>
    <property type="molecule type" value="Genomic_DNA"/>
</dbReference>
<dbReference type="AlphaFoldDB" id="R4WYC0"/>
<name>R4WYC0_9BURK</name>
<accession>R4WYC0</accession>
<dbReference type="STRING" id="758793.BRPE64_ACDS14330"/>
<dbReference type="PATRIC" id="fig|758793.3.peg.1437"/>
<feature type="transmembrane region" description="Helical" evidence="1">
    <location>
        <begin position="108"/>
        <end position="126"/>
    </location>
</feature>
<organism evidence="2 3">
    <name type="scientific">Caballeronia insecticola</name>
    <dbReference type="NCBI Taxonomy" id="758793"/>
    <lineage>
        <taxon>Bacteria</taxon>
        <taxon>Pseudomonadati</taxon>
        <taxon>Pseudomonadota</taxon>
        <taxon>Betaproteobacteria</taxon>
        <taxon>Burkholderiales</taxon>
        <taxon>Burkholderiaceae</taxon>
        <taxon>Caballeronia</taxon>
    </lineage>
</organism>